<feature type="domain" description="GAF" evidence="1">
    <location>
        <begin position="91"/>
        <end position="255"/>
    </location>
</feature>
<dbReference type="Gene3D" id="3.30.450.40">
    <property type="match status" value="1"/>
</dbReference>
<evidence type="ECO:0000313" key="3">
    <source>
        <dbReference type="Proteomes" id="UP000010792"/>
    </source>
</evidence>
<dbReference type="SMART" id="SM00065">
    <property type="entry name" value="GAF"/>
    <property type="match status" value="1"/>
</dbReference>
<sequence>MPRSDTNAQYRLTLEYLETQTSGPLFEAMRAKLAGIASHSGMQGVFRLLGSDIFRVREIEAMPSATIAQPIDVNLLSATRRICERIAACGELGELFDAALAGLQQHFGIDYSMVMMLDRTMGRLYTVASRGYPVSGIGSEVGIGLGVIGVAAEQGKPIRIGRMASEYSYGTAVRDTALAAGLEWICDTAIPYPGLKAPQSQIAMPILRDGKTIGVLFAESPEPNQFRYDEEDALSLVAGQLSVLISLQQHEETAEKATLVAAPGEMAGSEIRIRHYRADDTIFVDHDYLIKGVAGAILWKILREYAGSGRIEFSNRELRLDPTLRLPEYSENLEARLVLLQRRLCERDVGISIDRCGRGRFRLIVGGRLTLEEMGAG</sequence>
<dbReference type="InterPro" id="IPR003018">
    <property type="entry name" value="GAF"/>
</dbReference>
<dbReference type="InterPro" id="IPR029016">
    <property type="entry name" value="GAF-like_dom_sf"/>
</dbReference>
<keyword evidence="3" id="KW-1185">Reference proteome</keyword>
<dbReference type="KEGG" id="rht:NT26_0662"/>
<evidence type="ECO:0000313" key="2">
    <source>
        <dbReference type="EMBL" id="CCF18386.1"/>
    </source>
</evidence>
<dbReference type="STRING" id="1125847.NT26_0662"/>
<dbReference type="RefSeq" id="WP_244467664.1">
    <property type="nucleotide sequence ID" value="NZ_FO082820.1"/>
</dbReference>
<evidence type="ECO:0000259" key="1">
    <source>
        <dbReference type="SMART" id="SM00065"/>
    </source>
</evidence>
<accession>L0NC47</accession>
<dbReference type="SUPFAM" id="SSF55781">
    <property type="entry name" value="GAF domain-like"/>
    <property type="match status" value="1"/>
</dbReference>
<proteinExistence type="predicted"/>
<dbReference type="Proteomes" id="UP000010792">
    <property type="component" value="Chromosome"/>
</dbReference>
<protein>
    <submittedName>
        <fullName evidence="2">Putative GAF sensor protein</fullName>
    </submittedName>
</protein>
<name>L0NC47_9HYPH</name>
<organism evidence="2 3">
    <name type="scientific">Pseudorhizobium banfieldiae</name>
    <dbReference type="NCBI Taxonomy" id="1125847"/>
    <lineage>
        <taxon>Bacteria</taxon>
        <taxon>Pseudomonadati</taxon>
        <taxon>Pseudomonadota</taxon>
        <taxon>Alphaproteobacteria</taxon>
        <taxon>Hyphomicrobiales</taxon>
        <taxon>Rhizobiaceae</taxon>
        <taxon>Rhizobium/Agrobacterium group</taxon>
        <taxon>Pseudorhizobium</taxon>
    </lineage>
</organism>
<dbReference type="AlphaFoldDB" id="L0NC47"/>
<dbReference type="Pfam" id="PF01590">
    <property type="entry name" value="GAF"/>
    <property type="match status" value="1"/>
</dbReference>
<dbReference type="EMBL" id="FO082820">
    <property type="protein sequence ID" value="CCF18386.1"/>
    <property type="molecule type" value="Genomic_DNA"/>
</dbReference>
<reference evidence="2 3" key="1">
    <citation type="journal article" date="2013" name="Genome Biol. Evol.">
        <title>Life in an arsenic-containing gold mine: genome and physiology of the autotrophic arsenite-oxidizing bacterium rhizobium sp. NT-26.</title>
        <authorList>
            <person name="Andres J."/>
            <person name="Arsene-Ploetze F."/>
            <person name="Barbe V."/>
            <person name="Brochier-Armanet C."/>
            <person name="Cleiss-Arnold J."/>
            <person name="Coppee J.Y."/>
            <person name="Dillies M.A."/>
            <person name="Geist"/>
            <person name="L"/>
            <person name="Joublin A."/>
            <person name="Koechler S."/>
            <person name="Lassalle F."/>
            <person name="Marchal M."/>
            <person name="Medigue C."/>
            <person name="Muller D."/>
            <person name="Nesme X."/>
            <person name="Plewniak F."/>
            <person name="Proux C."/>
            <person name="Ramirez-Bahena M.H."/>
            <person name="Schenowitz C."/>
            <person name="Sismeiro O."/>
            <person name="Vallenet D."/>
            <person name="Santini J.M."/>
            <person name="Bertin P.N."/>
        </authorList>
    </citation>
    <scope>NUCLEOTIDE SEQUENCE [LARGE SCALE GENOMIC DNA]</scope>
    <source>
        <strain evidence="2 3">NT-26</strain>
    </source>
</reference>
<gene>
    <name evidence="2" type="ORF">NT26_0662</name>
</gene>